<dbReference type="GO" id="GO:0004984">
    <property type="term" value="F:olfactory receptor activity"/>
    <property type="evidence" value="ECO:0007669"/>
    <property type="project" value="InterPro"/>
</dbReference>
<reference evidence="11" key="1">
    <citation type="journal article" date="2023" name="bioRxiv">
        <title>Scaffold-level genome assemblies of two parasitoid biocontrol wasps reveal the parthenogenesis mechanism and an associated novel virus.</title>
        <authorList>
            <person name="Inwood S."/>
            <person name="Skelly J."/>
            <person name="Guhlin J."/>
            <person name="Harrop T."/>
            <person name="Goldson S."/>
            <person name="Dearden P."/>
        </authorList>
    </citation>
    <scope>NUCLEOTIDE SEQUENCE</scope>
    <source>
        <strain evidence="11">Irish</strain>
        <tissue evidence="11">Whole body</tissue>
    </source>
</reference>
<dbReference type="EMBL" id="JAQQBS010001422">
    <property type="protein sequence ID" value="KAK0164116.1"/>
    <property type="molecule type" value="Genomic_DNA"/>
</dbReference>
<feature type="transmembrane region" description="Helical" evidence="10">
    <location>
        <begin position="585"/>
        <end position="604"/>
    </location>
</feature>
<proteinExistence type="predicted"/>
<feature type="transmembrane region" description="Helical" evidence="10">
    <location>
        <begin position="1829"/>
        <end position="1848"/>
    </location>
</feature>
<evidence type="ECO:0000256" key="7">
    <source>
        <dbReference type="ARBA" id="ARBA00023136"/>
    </source>
</evidence>
<feature type="transmembrane region" description="Helical" evidence="10">
    <location>
        <begin position="1981"/>
        <end position="1999"/>
    </location>
</feature>
<keyword evidence="6 10" id="KW-1133">Transmembrane helix</keyword>
<evidence type="ECO:0000313" key="11">
    <source>
        <dbReference type="EMBL" id="KAK0164116.1"/>
    </source>
</evidence>
<dbReference type="GO" id="GO:0007165">
    <property type="term" value="P:signal transduction"/>
    <property type="evidence" value="ECO:0007669"/>
    <property type="project" value="UniProtKB-KW"/>
</dbReference>
<keyword evidence="3" id="KW-0716">Sensory transduction</keyword>
<accession>A0AA39F771</accession>
<feature type="transmembrane region" description="Helical" evidence="10">
    <location>
        <begin position="495"/>
        <end position="516"/>
    </location>
</feature>
<feature type="transmembrane region" description="Helical" evidence="10">
    <location>
        <begin position="928"/>
        <end position="947"/>
    </location>
</feature>
<keyword evidence="12" id="KW-1185">Reference proteome</keyword>
<dbReference type="InterPro" id="IPR004117">
    <property type="entry name" value="7tm6_olfct_rcpt"/>
</dbReference>
<evidence type="ECO:0008006" key="13">
    <source>
        <dbReference type="Google" id="ProtNLM"/>
    </source>
</evidence>
<comment type="caution">
    <text evidence="11">The sequence shown here is derived from an EMBL/GenBank/DDBJ whole genome shotgun (WGS) entry which is preliminary data.</text>
</comment>
<keyword evidence="4 10" id="KW-0812">Transmembrane</keyword>
<evidence type="ECO:0000256" key="3">
    <source>
        <dbReference type="ARBA" id="ARBA00022606"/>
    </source>
</evidence>
<feature type="transmembrane region" description="Helical" evidence="10">
    <location>
        <begin position="31"/>
        <end position="53"/>
    </location>
</feature>
<feature type="transmembrane region" description="Helical" evidence="10">
    <location>
        <begin position="443"/>
        <end position="461"/>
    </location>
</feature>
<feature type="transmembrane region" description="Helical" evidence="10">
    <location>
        <begin position="1351"/>
        <end position="1371"/>
    </location>
</feature>
<feature type="transmembrane region" description="Helical" evidence="10">
    <location>
        <begin position="2039"/>
        <end position="2056"/>
    </location>
</feature>
<evidence type="ECO:0000256" key="4">
    <source>
        <dbReference type="ARBA" id="ARBA00022692"/>
    </source>
</evidence>
<feature type="transmembrane region" description="Helical" evidence="10">
    <location>
        <begin position="1271"/>
        <end position="1289"/>
    </location>
</feature>
<feature type="transmembrane region" description="Helical" evidence="10">
    <location>
        <begin position="59"/>
        <end position="80"/>
    </location>
</feature>
<dbReference type="Pfam" id="PF02949">
    <property type="entry name" value="7tm_6"/>
    <property type="match status" value="7"/>
</dbReference>
<evidence type="ECO:0000256" key="10">
    <source>
        <dbReference type="SAM" id="Phobius"/>
    </source>
</evidence>
<feature type="transmembrane region" description="Helical" evidence="10">
    <location>
        <begin position="264"/>
        <end position="283"/>
    </location>
</feature>
<gene>
    <name evidence="11" type="ORF">PV328_002777</name>
</gene>
<feature type="transmembrane region" description="Helical" evidence="10">
    <location>
        <begin position="1171"/>
        <end position="1190"/>
    </location>
</feature>
<keyword evidence="5" id="KW-0552">Olfaction</keyword>
<feature type="transmembrane region" description="Helical" evidence="10">
    <location>
        <begin position="174"/>
        <end position="195"/>
    </location>
</feature>
<keyword evidence="2" id="KW-1003">Cell membrane</keyword>
<keyword evidence="7 10" id="KW-0472">Membrane</keyword>
<evidence type="ECO:0000313" key="12">
    <source>
        <dbReference type="Proteomes" id="UP001168990"/>
    </source>
</evidence>
<dbReference type="PANTHER" id="PTHR21137:SF35">
    <property type="entry name" value="ODORANT RECEPTOR 19A-RELATED"/>
    <property type="match status" value="1"/>
</dbReference>
<feature type="transmembrane region" description="Helical" evidence="10">
    <location>
        <begin position="295"/>
        <end position="314"/>
    </location>
</feature>
<name>A0AA39F771_9HYME</name>
<feature type="transmembrane region" description="Helical" evidence="10">
    <location>
        <begin position="897"/>
        <end position="916"/>
    </location>
</feature>
<protein>
    <recommendedName>
        <fullName evidence="13">Odorant receptor</fullName>
    </recommendedName>
</protein>
<feature type="transmembrane region" description="Helical" evidence="10">
    <location>
        <begin position="2129"/>
        <end position="2150"/>
    </location>
</feature>
<comment type="subcellular location">
    <subcellularLocation>
        <location evidence="1">Cell membrane</location>
        <topology evidence="1">Multi-pass membrane protein</topology>
    </subcellularLocation>
</comment>
<sequence>MEIFDLTYYKINKNLHRYLGTWPYQKRVEKYILRFVIIFFDISLLIPQISYFIDVRNNLNLLLDFLAIIIIHIMHIAKYWTNIFNTNKMMELLEMIKSDWLIVNTKQTNEIIHRYAEAGRKISLSYFVTYYTCLMTYFIVTITPRVLDILNPLNESRPFIYIFSTNYMVDPVKYYTPIIIHQCIGATIVISSGIATDSTYSVYAHHACGIFATVRHQLNNTPYFEKSVDNITTNKNKISEQLIDCIKRHKRAIWFSNTMESAHVGLMFVILLTGVLSLSITGVKTTLNLNHPSEAFQAGVLCFGHFVHIYYYSWHSQKILDHSSTIFDAAYNTEWYTVLDKTTNLVRFMMLRSTKPCVQTAGRVFPMTLMNFTVINNNWNMLVIRAEKLVGLMLVRFVHSCKMATAGFHMRELFDTIKDDWLIVKKERTNEIIQRYAEMGKNISLSYVIMYYICLVTYFIVTFTPRVLDILIPLNESRPFIYIFSTNYMVDPVKYYTPIIIHQCIGATIVVSSIIATDCSYSVYAHHSCGMFAIVKHQLNNTPYFEKSVDNIARNKNKISERLIDCIKRHKRAIWFSDTMESAHVGLMFVILLTGVLSLSITGMQTTLNLNNPSEALQAGVLCFGHIIHIYYYSWNSQKILDHSSTIFDATYNTEWYTVLDKTTKLVMFMMLRCTRPCIQTAGKIFPMTLMNFTVINNNWNMLAIRAEKLVGFMLVRFVHSCKMATAGFHVIKMENFGSILNLINVQDFDVMMDSLPMFITHFMGICKYCTYILNNDKMMELFNVIKENWQMISTNEQRIIMQNHAEKGRKISIITLVGLIAITSIITVDATYAVYANHACGMFVIVRNQLDNLVFLNESKNNSMANETNNFRKIVNCIEKHKRAIRFCDMIESAHVGLLFILLVTSVLSLSMTGVQTMRNLDSPLQALRFATLCFGHFLHIFFYCWNSQIILNHSNTIYYAAYNAKWYAVLDKTSKLLTLVMLRSSKPCIQTAGKIFPLTYMNFTTMIELFNTIKDDWLIVKTEQTNKIIHRYAETGRKISLSYVITFTPRVLDILNPLNESRPFIYIFSTNYMVDPVKYYTPIIIHQCIGATIVVSSIIATDCSYCVYAHHACGMFATVKHQLNNTSYCEKSVDNITRNKNKISERLIDCIKRHKRAIWFSDTMESAHVGLMFVILLTGVLSLSITGVKATLNLNHPPEAFQAGVLCSAHMVHIYYYSWNSQKILDHSSTIFDAAYSTEWYTVLDKSTKLVSFMMLRSTKPCVQTAGKVFPMTLMNFTVVIGVIVYFNDKEVVLESITPFMIAILCTSKYINAILNVKTMTKLLNRLKEDWNIYTSEEEKRILNEYAHIGQLVIYGYMVVVYVTTAIFITEPLMPKWINIILDINETLPNKYPVPIYWYKIDMEANFYLILCYESICIVTILTITVANDALFIVFLQHACALFAVVQHQLQKSLSREDLQKVWKVNGKLNKTNDIQYEHYVMCIKNHKRAIEFAKLLEDMYVWCFGVVIGINMLLISVTALQLTTQSSTIQQIIKYTMFACAQMMHLFFDCYLSQRLTDKSSNIQEYITLSEWYKMSLNTQKLVILVTLRSQKPCKLTAGKIVLLSMETFGSLIKLGEERHNIDGIIECIPMIGLHSLTFGKYFNWIFNAKKMKNLFLHMKRDWDSLQFDEDIAITHRFCERGRVTEYFVDQNEYYIPILIHAYITVPISVSIPVFVDNMFAIYVHHACGMFATVRQELKNYIYFQLHLEKIHEISVDKTKDKVVRSKKILQHIVLVVEMHSNALEFAKELESAGTLSYLIIFIINLSIITLCGIVTVMKLDQPSESIRFLAFTLGAIFHLFFSSFQGQRLIDESENVFYSAYMSEWYDIPVELQRLLVPIMARSATPCRVTAGLLYIISMDTFSVILGVITHFDDKQVVLESIAPFMIDIFCTAKYINAILNLKTMTKLLEHLKEDWAMYTSEEEKRILNSHAHTGQFVIYGYVVFVYLATVVFLTEPLLAKGINLILHSNETIENKYAVPINWGIINMERNYYPLYFYQLVCVITIITITVANDSMFIIFLQHACGLFAIVQYQLENLVHKNDLNNMWGHSRNYMRPDNIQHDFYMKCIKNHKRAIKFAKLLENMYVWCFGVVIGINMPLISVTALQLKTQSSTIQQMIKYSMFACAQMLHLFFDCYLSQQLTDKSSAIQEHITLSNWYKMPLKTQKLVIMVTLRSQKPCRLTAGKIIFLSMETFALIMKTAASYFTVLVSMG</sequence>
<feature type="transmembrane region" description="Helical" evidence="10">
    <location>
        <begin position="1799"/>
        <end position="1823"/>
    </location>
</feature>
<feature type="transmembrane region" description="Helical" evidence="10">
    <location>
        <begin position="1893"/>
        <end position="1913"/>
    </location>
</feature>
<evidence type="ECO:0000256" key="9">
    <source>
        <dbReference type="ARBA" id="ARBA00023224"/>
    </source>
</evidence>
<dbReference type="GO" id="GO:0005549">
    <property type="term" value="F:odorant binding"/>
    <property type="evidence" value="ECO:0007669"/>
    <property type="project" value="InterPro"/>
</dbReference>
<evidence type="ECO:0000256" key="1">
    <source>
        <dbReference type="ARBA" id="ARBA00004651"/>
    </source>
</evidence>
<dbReference type="PANTHER" id="PTHR21137">
    <property type="entry name" value="ODORANT RECEPTOR"/>
    <property type="match status" value="1"/>
</dbReference>
<dbReference type="GO" id="GO:0005886">
    <property type="term" value="C:plasma membrane"/>
    <property type="evidence" value="ECO:0007669"/>
    <property type="project" value="UniProtKB-SubCell"/>
</dbReference>
<evidence type="ECO:0000256" key="8">
    <source>
        <dbReference type="ARBA" id="ARBA00023170"/>
    </source>
</evidence>
<feature type="transmembrane region" description="Helical" evidence="10">
    <location>
        <begin position="1925"/>
        <end position="1944"/>
    </location>
</feature>
<feature type="transmembrane region" description="Helical" evidence="10">
    <location>
        <begin position="1502"/>
        <end position="1523"/>
    </location>
</feature>
<feature type="transmembrane region" description="Helical" evidence="10">
    <location>
        <begin position="124"/>
        <end position="147"/>
    </location>
</feature>
<dbReference type="Proteomes" id="UP001168990">
    <property type="component" value="Unassembled WGS sequence"/>
</dbReference>
<feature type="transmembrane region" description="Helical" evidence="10">
    <location>
        <begin position="1407"/>
        <end position="1426"/>
    </location>
</feature>
<reference evidence="11" key="2">
    <citation type="submission" date="2023-03" db="EMBL/GenBank/DDBJ databases">
        <authorList>
            <person name="Inwood S.N."/>
            <person name="Skelly J.G."/>
            <person name="Guhlin J."/>
            <person name="Harrop T.W.R."/>
            <person name="Goldson S.G."/>
            <person name="Dearden P.K."/>
        </authorList>
    </citation>
    <scope>NUCLEOTIDE SEQUENCE</scope>
    <source>
        <strain evidence="11">Irish</strain>
        <tissue evidence="11">Whole body</tissue>
    </source>
</reference>
<evidence type="ECO:0000256" key="5">
    <source>
        <dbReference type="ARBA" id="ARBA00022725"/>
    </source>
</evidence>
<keyword evidence="9" id="KW-0807">Transducer</keyword>
<organism evidence="11 12">
    <name type="scientific">Microctonus aethiopoides</name>
    <dbReference type="NCBI Taxonomy" id="144406"/>
    <lineage>
        <taxon>Eukaryota</taxon>
        <taxon>Metazoa</taxon>
        <taxon>Ecdysozoa</taxon>
        <taxon>Arthropoda</taxon>
        <taxon>Hexapoda</taxon>
        <taxon>Insecta</taxon>
        <taxon>Pterygota</taxon>
        <taxon>Neoptera</taxon>
        <taxon>Endopterygota</taxon>
        <taxon>Hymenoptera</taxon>
        <taxon>Apocrita</taxon>
        <taxon>Ichneumonoidea</taxon>
        <taxon>Braconidae</taxon>
        <taxon>Euphorinae</taxon>
        <taxon>Microctonus</taxon>
    </lineage>
</organism>
<evidence type="ECO:0000256" key="2">
    <source>
        <dbReference type="ARBA" id="ARBA00022475"/>
    </source>
</evidence>
<feature type="transmembrane region" description="Helical" evidence="10">
    <location>
        <begin position="616"/>
        <end position="635"/>
    </location>
</feature>
<keyword evidence="8" id="KW-0675">Receptor</keyword>
<evidence type="ECO:0000256" key="6">
    <source>
        <dbReference type="ARBA" id="ARBA00022989"/>
    </source>
</evidence>